<keyword evidence="2" id="KW-1185">Reference proteome</keyword>
<accession>A0AAD8EB18</accession>
<reference evidence="1" key="2">
    <citation type="submission" date="2023-05" db="EMBL/GenBank/DDBJ databases">
        <authorList>
            <person name="Fouks B."/>
        </authorList>
    </citation>
    <scope>NUCLEOTIDE SEQUENCE</scope>
    <source>
        <strain evidence="1">Stay&amp;Tobe</strain>
        <tissue evidence="1">Testes</tissue>
    </source>
</reference>
<dbReference type="EMBL" id="JASPKZ010007643">
    <property type="protein sequence ID" value="KAJ9583212.1"/>
    <property type="molecule type" value="Genomic_DNA"/>
</dbReference>
<sequence>VKKIFRKENSTESKAFIEEEEKDDDSTGGGKKTVVHKKAVVHLFVTIVRQALTRLFFLNKISYRMKIVQILFKKKKKKKIGIRIYKSEEHLGSPVPLSLEWETNFNGLPIAYLCINISFLFNATCLSFDIS</sequence>
<organism evidence="1 2">
    <name type="scientific">Diploptera punctata</name>
    <name type="common">Pacific beetle cockroach</name>
    <dbReference type="NCBI Taxonomy" id="6984"/>
    <lineage>
        <taxon>Eukaryota</taxon>
        <taxon>Metazoa</taxon>
        <taxon>Ecdysozoa</taxon>
        <taxon>Arthropoda</taxon>
        <taxon>Hexapoda</taxon>
        <taxon>Insecta</taxon>
        <taxon>Pterygota</taxon>
        <taxon>Neoptera</taxon>
        <taxon>Polyneoptera</taxon>
        <taxon>Dictyoptera</taxon>
        <taxon>Blattodea</taxon>
        <taxon>Blaberoidea</taxon>
        <taxon>Blaberidae</taxon>
        <taxon>Diplopterinae</taxon>
        <taxon>Diploptera</taxon>
    </lineage>
</organism>
<dbReference type="AlphaFoldDB" id="A0AAD8EB18"/>
<evidence type="ECO:0000313" key="1">
    <source>
        <dbReference type="EMBL" id="KAJ9583212.1"/>
    </source>
</evidence>
<name>A0AAD8EB18_DIPPU</name>
<reference evidence="1" key="1">
    <citation type="journal article" date="2023" name="IScience">
        <title>Live-bearing cockroach genome reveals convergent evolutionary mechanisms linked to viviparity in insects and beyond.</title>
        <authorList>
            <person name="Fouks B."/>
            <person name="Harrison M.C."/>
            <person name="Mikhailova A.A."/>
            <person name="Marchal E."/>
            <person name="English S."/>
            <person name="Carruthers M."/>
            <person name="Jennings E.C."/>
            <person name="Chiamaka E.L."/>
            <person name="Frigard R.A."/>
            <person name="Pippel M."/>
            <person name="Attardo G.M."/>
            <person name="Benoit J.B."/>
            <person name="Bornberg-Bauer E."/>
            <person name="Tobe S.S."/>
        </authorList>
    </citation>
    <scope>NUCLEOTIDE SEQUENCE</scope>
    <source>
        <strain evidence="1">Stay&amp;Tobe</strain>
    </source>
</reference>
<feature type="non-terminal residue" evidence="1">
    <location>
        <position position="1"/>
    </location>
</feature>
<feature type="non-terminal residue" evidence="1">
    <location>
        <position position="131"/>
    </location>
</feature>
<comment type="caution">
    <text evidence="1">The sequence shown here is derived from an EMBL/GenBank/DDBJ whole genome shotgun (WGS) entry which is preliminary data.</text>
</comment>
<protein>
    <submittedName>
        <fullName evidence="1">Uncharacterized protein</fullName>
    </submittedName>
</protein>
<dbReference type="Proteomes" id="UP001233999">
    <property type="component" value="Unassembled WGS sequence"/>
</dbReference>
<gene>
    <name evidence="1" type="ORF">L9F63_022444</name>
</gene>
<evidence type="ECO:0000313" key="2">
    <source>
        <dbReference type="Proteomes" id="UP001233999"/>
    </source>
</evidence>
<proteinExistence type="predicted"/>